<evidence type="ECO:0000313" key="3">
    <source>
        <dbReference type="Proteomes" id="UP000054166"/>
    </source>
</evidence>
<feature type="compositionally biased region" description="Basic and acidic residues" evidence="1">
    <location>
        <begin position="416"/>
        <end position="433"/>
    </location>
</feature>
<accession>A0A0C3EYY7</accession>
<organism evidence="2 3">
    <name type="scientific">Piloderma croceum (strain F 1598)</name>
    <dbReference type="NCBI Taxonomy" id="765440"/>
    <lineage>
        <taxon>Eukaryota</taxon>
        <taxon>Fungi</taxon>
        <taxon>Dikarya</taxon>
        <taxon>Basidiomycota</taxon>
        <taxon>Agaricomycotina</taxon>
        <taxon>Agaricomycetes</taxon>
        <taxon>Agaricomycetidae</taxon>
        <taxon>Atheliales</taxon>
        <taxon>Atheliaceae</taxon>
        <taxon>Piloderma</taxon>
    </lineage>
</organism>
<evidence type="ECO:0000256" key="1">
    <source>
        <dbReference type="SAM" id="MobiDB-lite"/>
    </source>
</evidence>
<dbReference type="OrthoDB" id="3049338at2759"/>
<dbReference type="EMBL" id="KN833091">
    <property type="protein sequence ID" value="KIM73139.1"/>
    <property type="molecule type" value="Genomic_DNA"/>
</dbReference>
<feature type="region of interest" description="Disordered" evidence="1">
    <location>
        <begin position="225"/>
        <end position="250"/>
    </location>
</feature>
<evidence type="ECO:0000313" key="2">
    <source>
        <dbReference type="EMBL" id="KIM73139.1"/>
    </source>
</evidence>
<feature type="region of interest" description="Disordered" evidence="1">
    <location>
        <begin position="329"/>
        <end position="449"/>
    </location>
</feature>
<protein>
    <submittedName>
        <fullName evidence="2">Uncharacterized protein</fullName>
    </submittedName>
</protein>
<reference evidence="3" key="2">
    <citation type="submission" date="2015-01" db="EMBL/GenBank/DDBJ databases">
        <title>Evolutionary Origins and Diversification of the Mycorrhizal Mutualists.</title>
        <authorList>
            <consortium name="DOE Joint Genome Institute"/>
            <consortium name="Mycorrhizal Genomics Consortium"/>
            <person name="Kohler A."/>
            <person name="Kuo A."/>
            <person name="Nagy L.G."/>
            <person name="Floudas D."/>
            <person name="Copeland A."/>
            <person name="Barry K.W."/>
            <person name="Cichocki N."/>
            <person name="Veneault-Fourrey C."/>
            <person name="LaButti K."/>
            <person name="Lindquist E.A."/>
            <person name="Lipzen A."/>
            <person name="Lundell T."/>
            <person name="Morin E."/>
            <person name="Murat C."/>
            <person name="Riley R."/>
            <person name="Ohm R."/>
            <person name="Sun H."/>
            <person name="Tunlid A."/>
            <person name="Henrissat B."/>
            <person name="Grigoriev I.V."/>
            <person name="Hibbett D.S."/>
            <person name="Martin F."/>
        </authorList>
    </citation>
    <scope>NUCLEOTIDE SEQUENCE [LARGE SCALE GENOMIC DNA]</scope>
    <source>
        <strain evidence="3">F 1598</strain>
    </source>
</reference>
<keyword evidence="3" id="KW-1185">Reference proteome</keyword>
<sequence length="1549" mass="174138">MNKLQHLRWFLENLSENTGLPLTAAKDSIYTTKCFVPKALNVIPGTGKKESIKDAFVRKIHESMEMRDTDPVFKERGPGVVRVVVALETLLKMFPGDVEVNNMIDKLLEAVKILYLEAGDPLPLFPQTSNVSSQVASAALIHSPAYASCGSGQQLHRQTSLRINALPALRVGTDTTPRAPPVGTVSHNANPIAFNIQGSTSTKRLPEDIFDVARPAKVPRLTETLLSSGPKSSHDITTPHLRNPSIEENTHHERVSKFVFNGVELPSVRRVSARQTRSGLGGDVDENIEIEVGSNSDLRAPAEQPFARCESESSLSRVASHFGGSDLDLSDDDANYVPSVHSVDPNSGSDFGDDGSNTSNDSDFFQSPHGVHSGTDEYFYRNNTPQSSDTNDRRITERNGTDNNDDDGDSIYQPDGSRDMSEHAVSNEKDSLQHRCLLPPPTPIIRSPSSKRGHKILLAQVDTRLDIYEWNDGRHRCHHVDVDIPSSACINSSCAVLSYFDGMYFCPLLSAIMCPVHHHLVLLSDLQAHLKNHHKFIMRLIGHMLDSLIGHLQRTFYLSFATTVTDIFQKSSNIRISSPVPGLSKPELCVRCPSCNLWFKSEDDKNPWQCIRVHWRNKTRDRCCTWYQNRPRDFVKSSLPRHYASPLFNPSDSRFSNLRVVFVSGYSPASIQAPSIISIEPATQSSSVESPQYLNNFGWIPYVDGLNAEPSELLQLVALPSNRMVAQWSEDSEGFHVEEGLIVLHEFFRLYLQDANTRVNSCHGTVHDALVEGSGAKFRRFKNRSFRNYRCAATRMCTMVIRFMLWKKHESIEGFGNFRPKLTREQFDLFRDLYSLLVRGSALEMDILAPLAHRIVFSAYTLNMNARNKVDSALEQSLVFTTLTTVKGWYISALSTTQLFAHIQRTGFSTLFHTAWHGGIDVDFMLESNTTTEGHDDEGDEDGDGDDETADDLVREAEEVEDGLELHSFQKPNAVKRTAHSGWSFDEFDAAGEAAAEPQSEDEDLGIEILEGRQGEDALLRYDPLIFVLDGPCSQPLRYLCNFRKWTTPKPGVHGTLMSRVIDQWVSLKPIAKQSTAKGGCTWSPDGQIFSLTWGRIRGRNIDLDIFKRRVVEQADQLRQTLVDLVPCVDLSQFQLSRVTDDAENPESLFDRQDNKELFQPYIDRVWAYLGRPQPTGANHNASPKFDTPIFTRNGKIQQKAAKRWLEGPAKLLRLILRHLCRTCGITPRAWQTADLLYRSVGVFLRNFRLLRHDTPFIGNPKAKQNDRLMYEAFWALPPHLGIVLIFYLGVIRPIEIEIMKNLSIPTADHEHYIFVHNHKRPPLSSYVFSSSTVNEILHCGTPELSYESRAYRKVMGSIYDHHLCHLHQDSWESLLRSSGNAQAQHTENTNDRHYVQDEISRATGMPLSKRNQQMAVSKAFHSFFGFLPGSIGWSSRANFRPKAEREQHITIALGMARRLIVEEYGVANGTPSQRVQRVTELMTSKPFLLGVEGLSDRGHWTTLGDKVSVQVMTAVVYGIGQPATFAFQPLGGFSEEQVATALVLVRHS</sequence>
<feature type="compositionally biased region" description="Basic and acidic residues" evidence="1">
    <location>
        <begin position="390"/>
        <end position="400"/>
    </location>
</feature>
<proteinExistence type="predicted"/>
<dbReference type="Proteomes" id="UP000054166">
    <property type="component" value="Unassembled WGS sequence"/>
</dbReference>
<feature type="region of interest" description="Disordered" evidence="1">
    <location>
        <begin position="930"/>
        <end position="949"/>
    </location>
</feature>
<gene>
    <name evidence="2" type="ORF">PILCRDRAFT_15458</name>
</gene>
<dbReference type="InParanoid" id="A0A0C3EYY7"/>
<reference evidence="2 3" key="1">
    <citation type="submission" date="2014-04" db="EMBL/GenBank/DDBJ databases">
        <authorList>
            <consortium name="DOE Joint Genome Institute"/>
            <person name="Kuo A."/>
            <person name="Tarkka M."/>
            <person name="Buscot F."/>
            <person name="Kohler A."/>
            <person name="Nagy L.G."/>
            <person name="Floudas D."/>
            <person name="Copeland A."/>
            <person name="Barry K.W."/>
            <person name="Cichocki N."/>
            <person name="Veneault-Fourrey C."/>
            <person name="LaButti K."/>
            <person name="Lindquist E.A."/>
            <person name="Lipzen A."/>
            <person name="Lundell T."/>
            <person name="Morin E."/>
            <person name="Murat C."/>
            <person name="Sun H."/>
            <person name="Tunlid A."/>
            <person name="Henrissat B."/>
            <person name="Grigoriev I.V."/>
            <person name="Hibbett D.S."/>
            <person name="Martin F."/>
            <person name="Nordberg H.P."/>
            <person name="Cantor M.N."/>
            <person name="Hua S.X."/>
        </authorList>
    </citation>
    <scope>NUCLEOTIDE SEQUENCE [LARGE SCALE GENOMIC DNA]</scope>
    <source>
        <strain evidence="2 3">F 1598</strain>
    </source>
</reference>
<feature type="compositionally biased region" description="Acidic residues" evidence="1">
    <location>
        <begin position="935"/>
        <end position="949"/>
    </location>
</feature>
<name>A0A0C3EYY7_PILCF</name>
<dbReference type="HOGENOM" id="CLU_247711_0_0_1"/>
<feature type="compositionally biased region" description="Low complexity" evidence="1">
    <location>
        <begin position="346"/>
        <end position="365"/>
    </location>
</feature>